<feature type="region of interest" description="Disordered" evidence="1">
    <location>
        <begin position="1"/>
        <end position="43"/>
    </location>
</feature>
<dbReference type="RefSeq" id="WP_277567888.1">
    <property type="nucleotide sequence ID" value="NZ_JAPDHZ010000006.1"/>
</dbReference>
<dbReference type="Proteomes" id="UP001153387">
    <property type="component" value="Unassembled WGS sequence"/>
</dbReference>
<dbReference type="AlphaFoldDB" id="A0A9X4QP97"/>
<evidence type="ECO:0000256" key="1">
    <source>
        <dbReference type="SAM" id="MobiDB-lite"/>
    </source>
</evidence>
<comment type="caution">
    <text evidence="2">The sequence shown here is derived from an EMBL/GenBank/DDBJ whole genome shotgun (WGS) entry which is preliminary data.</text>
</comment>
<sequence length="43" mass="4457">MGTIASMRHSSTIRTSAAEKPAGSNAGAGTEKLRVTALDARQR</sequence>
<reference evidence="2 3" key="1">
    <citation type="submission" date="2022-10" db="EMBL/GenBank/DDBJ databases">
        <title>Comparative genomic analysis of Cohnella hashimotonis sp. nov., isolated from the International Space Station.</title>
        <authorList>
            <person name="Simpson A."/>
            <person name="Venkateswaran K."/>
        </authorList>
    </citation>
    <scope>NUCLEOTIDE SEQUENCE [LARGE SCALE GENOMIC DNA]</scope>
    <source>
        <strain evidence="2 3">DSM 18997</strain>
    </source>
</reference>
<evidence type="ECO:0000313" key="3">
    <source>
        <dbReference type="Proteomes" id="UP001153387"/>
    </source>
</evidence>
<keyword evidence="3" id="KW-1185">Reference proteome</keyword>
<gene>
    <name evidence="2" type="ORF">OMP38_27280</name>
</gene>
<evidence type="ECO:0000313" key="2">
    <source>
        <dbReference type="EMBL" id="MDG0794119.1"/>
    </source>
</evidence>
<dbReference type="EMBL" id="JAPDHZ010000006">
    <property type="protein sequence ID" value="MDG0794119.1"/>
    <property type="molecule type" value="Genomic_DNA"/>
</dbReference>
<name>A0A9X4QP97_9BACL</name>
<accession>A0A9X4QP97</accession>
<protein>
    <submittedName>
        <fullName evidence="2">Uncharacterized protein</fullName>
    </submittedName>
</protein>
<proteinExistence type="predicted"/>
<organism evidence="2 3">
    <name type="scientific">Cohnella ginsengisoli</name>
    <dbReference type="NCBI Taxonomy" id="425004"/>
    <lineage>
        <taxon>Bacteria</taxon>
        <taxon>Bacillati</taxon>
        <taxon>Bacillota</taxon>
        <taxon>Bacilli</taxon>
        <taxon>Bacillales</taxon>
        <taxon>Paenibacillaceae</taxon>
        <taxon>Cohnella</taxon>
    </lineage>
</organism>